<dbReference type="GO" id="GO:0006633">
    <property type="term" value="P:fatty acid biosynthetic process"/>
    <property type="evidence" value="ECO:0007669"/>
    <property type="project" value="UniProtKB-KW"/>
</dbReference>
<keyword evidence="8" id="KW-1185">Reference proteome</keyword>
<comment type="similarity">
    <text evidence="2 5">Belongs to the short-chain dehydrogenases/reductases (SDR) family.</text>
</comment>
<proteinExistence type="inferred from homology"/>
<dbReference type="InterPro" id="IPR036291">
    <property type="entry name" value="NAD(P)-bd_dom_sf"/>
</dbReference>
<gene>
    <name evidence="7" type="primary">HSD17B8</name>
</gene>
<dbReference type="GO" id="GO:0048038">
    <property type="term" value="F:quinone binding"/>
    <property type="evidence" value="ECO:0007669"/>
    <property type="project" value="TreeGrafter"/>
</dbReference>
<dbReference type="SUPFAM" id="SSF51735">
    <property type="entry name" value="NAD(P)-binding Rossmann-fold domains"/>
    <property type="match status" value="1"/>
</dbReference>
<keyword evidence="4" id="KW-0275">Fatty acid biosynthesis</keyword>
<reference evidence="7" key="2">
    <citation type="submission" date="2025-09" db="UniProtKB">
        <authorList>
            <consortium name="Ensembl"/>
        </authorList>
    </citation>
    <scope>IDENTIFICATION</scope>
</reference>
<dbReference type="PANTHER" id="PTHR42760:SF83">
    <property type="entry name" value="(3R)-3-HYDROXYACYL-COA DEHYDROGENASE"/>
    <property type="match status" value="1"/>
</dbReference>
<evidence type="ECO:0000313" key="8">
    <source>
        <dbReference type="Proteomes" id="UP000694392"/>
    </source>
</evidence>
<feature type="compositionally biased region" description="Polar residues" evidence="6">
    <location>
        <begin position="181"/>
        <end position="195"/>
    </location>
</feature>
<evidence type="ECO:0000256" key="2">
    <source>
        <dbReference type="ARBA" id="ARBA00006484"/>
    </source>
</evidence>
<dbReference type="GeneTree" id="ENSGT00940000160668"/>
<dbReference type="PRINTS" id="PR00081">
    <property type="entry name" value="GDHRDH"/>
</dbReference>
<evidence type="ECO:0000256" key="3">
    <source>
        <dbReference type="ARBA" id="ARBA00023002"/>
    </source>
</evidence>
<evidence type="ECO:0000256" key="1">
    <source>
        <dbReference type="ARBA" id="ARBA00005194"/>
    </source>
</evidence>
<evidence type="ECO:0000256" key="4">
    <source>
        <dbReference type="ARBA" id="ARBA00023160"/>
    </source>
</evidence>
<keyword evidence="4" id="KW-0276">Fatty acid metabolism</keyword>
<dbReference type="InterPro" id="IPR002347">
    <property type="entry name" value="SDR_fam"/>
</dbReference>
<organism evidence="7 8">
    <name type="scientific">Sphenodon punctatus</name>
    <name type="common">Tuatara</name>
    <name type="synonym">Hatteria punctata</name>
    <dbReference type="NCBI Taxonomy" id="8508"/>
    <lineage>
        <taxon>Eukaryota</taxon>
        <taxon>Metazoa</taxon>
        <taxon>Chordata</taxon>
        <taxon>Craniata</taxon>
        <taxon>Vertebrata</taxon>
        <taxon>Euteleostomi</taxon>
        <taxon>Lepidosauria</taxon>
        <taxon>Sphenodontia</taxon>
        <taxon>Sphenodontidae</taxon>
        <taxon>Sphenodon</taxon>
    </lineage>
</organism>
<reference evidence="7" key="1">
    <citation type="submission" date="2025-08" db="UniProtKB">
        <authorList>
            <consortium name="Ensembl"/>
        </authorList>
    </citation>
    <scope>IDENTIFICATION</scope>
</reference>
<dbReference type="Proteomes" id="UP000694392">
    <property type="component" value="Unplaced"/>
</dbReference>
<dbReference type="Gene3D" id="3.40.50.720">
    <property type="entry name" value="NAD(P)-binding Rossmann-like Domain"/>
    <property type="match status" value="2"/>
</dbReference>
<dbReference type="PRINTS" id="PR00080">
    <property type="entry name" value="SDRFAMILY"/>
</dbReference>
<dbReference type="InterPro" id="IPR020904">
    <property type="entry name" value="Sc_DH/Rdtase_CS"/>
</dbReference>
<dbReference type="AlphaFoldDB" id="A0A8D0HQT6"/>
<feature type="region of interest" description="Disordered" evidence="6">
    <location>
        <begin position="174"/>
        <end position="195"/>
    </location>
</feature>
<dbReference type="Pfam" id="PF13561">
    <property type="entry name" value="adh_short_C2"/>
    <property type="match status" value="1"/>
</dbReference>
<dbReference type="Pfam" id="PF00106">
    <property type="entry name" value="adh_short"/>
    <property type="match status" value="1"/>
</dbReference>
<keyword evidence="3" id="KW-0560">Oxidoreductase</keyword>
<dbReference type="PANTHER" id="PTHR42760">
    <property type="entry name" value="SHORT-CHAIN DEHYDROGENASES/REDUCTASES FAMILY MEMBER"/>
    <property type="match status" value="1"/>
</dbReference>
<keyword evidence="4" id="KW-0443">Lipid metabolism</keyword>
<comment type="pathway">
    <text evidence="1">Lipid metabolism; fatty acid biosynthesis.</text>
</comment>
<dbReference type="PROSITE" id="PS00061">
    <property type="entry name" value="ADH_SHORT"/>
    <property type="match status" value="1"/>
</dbReference>
<dbReference type="GO" id="GO:0016616">
    <property type="term" value="F:oxidoreductase activity, acting on the CH-OH group of donors, NAD or NADP as acceptor"/>
    <property type="evidence" value="ECO:0007669"/>
    <property type="project" value="TreeGrafter"/>
</dbReference>
<evidence type="ECO:0000313" key="7">
    <source>
        <dbReference type="Ensembl" id="ENSSPUP00000022737.1"/>
    </source>
</evidence>
<dbReference type="Ensembl" id="ENSSPUT00000024244.1">
    <property type="protein sequence ID" value="ENSSPUP00000022737.1"/>
    <property type="gene ID" value="ENSSPUG00000017464.1"/>
</dbReference>
<evidence type="ECO:0000256" key="6">
    <source>
        <dbReference type="SAM" id="MobiDB-lite"/>
    </source>
</evidence>
<evidence type="ECO:0000256" key="5">
    <source>
        <dbReference type="RuleBase" id="RU000363"/>
    </source>
</evidence>
<accession>A0A8D0HQT6</accession>
<protein>
    <submittedName>
        <fullName evidence="7">Hydroxysteroid 17-beta dehydrogenase 8</fullName>
    </submittedName>
</protein>
<keyword evidence="4" id="KW-0444">Lipid biosynthesis</keyword>
<name>A0A8D0HQT6_SPHPU</name>
<dbReference type="OMA" id="NIRVCTI"/>
<sequence>APPSLPPPNPWHKPGGGSGIGRAVCARLVREGAQVVVADLNEAGAAETLRGLRPGEHEAFRVDVGCAESVAQLMAQVQVPGVGDRRVEWGLEATPVGWLETGMLITTAAAPKLGGSVGNLGQVNYSASKAGVEALTKTAAKELARYGIRCNTVLPGFIRSPMTDKVPQKVLDKVTPLPPSCRTQVSSSLSRQSGA</sequence>